<evidence type="ECO:0000313" key="1">
    <source>
        <dbReference type="EMBL" id="KAI4340093.1"/>
    </source>
</evidence>
<sequence>MGEGAEVEVGLNGCGGVPVESGSAGKDELKRLRDCFDDGIELYTSPGKRQVKDLPSDKDDCSEVSNPTVYPCGSETQDPSSLTSKLPDDGSVVRCSEVTSKSFILSPKETLSNEGSVGSGNDAEFDSRTDGNESSAKSCVVLEIPKHISTTGIRKITLKLSKKKEDRDDENSSFVRHPYFNRSERDVPDGHIKVEQYGDIHERIGFLHSLCTPNLELKMSKKVIPSSYPTNVKKLLQTGILDGAKIKYISSSKDQRHLDGVIKGGGYLCGCSLCNYSKVLSAFEFEQHAGFKSKHPNNRIFLENGKPVYSIIQELKNAPNGILDVVLKDVAGSAINEDGFKAWKETLVHDRGEVEVENSYSSFYHQSRGVEESNCTIEYYAKDNFRRPATLMDEYEPVLKMPGMYSGYSLQPKRIAESSKRSRDNDLHKLLFMPNGLPEGAELGYIIKGQRILGGYKQGNGIVCNCCQKEISPSQFEAHAGMAARRQPYRHIYASNGLNLHDIALSLANGHNLSGSSDDMCSSCGEEGNLILCVQCPRAFHAACLGLDSVPEGDWCCSNCMDKSLPGKKAISGDINTSGRQIFIRLTRVVKEPEYDIGGCCVCRDHDFSTGTFDERTVIICDQCEKEFHVGCLRKIGQCDLSELPSEKWFCCVDCHRIHEALETSVSNGFETVPCSLLNIISRKHREKGLLFGGSGNDIQWRILSGKSRFPEHLPLLSWATAIFRECFDPIVAASGRDLIPVMVYGRNISGQEFGGMYCVVLTVKSIVVSAGLLRIFGKEVAELPMVATCGEFQGKGYFQTLFTRIEGLLHSLNVEKLVLPAAEEAESIWTKRFGFRRMSEENLVKHMKDHQLTIFKGTSMLEKEVSLESSTQADGIPQEASEMRPLFGTPSLGRGNRSVVSRASLARNPSARITLPPYPLSSCYSTLTSPKLFISGLNRLTTDDKLQEAFAPFGKLIEAKVIIDRMSGRSKGFGFVTYETVEEAEQAREGMNAKFLDGWVIFVDPAKPREPRPPPPPPPQQETSDNGFRTNKTVGWCG</sequence>
<protein>
    <submittedName>
        <fullName evidence="1">Uncharacterized protein</fullName>
    </submittedName>
</protein>
<comment type="caution">
    <text evidence="1">The sequence shown here is derived from an EMBL/GenBank/DDBJ whole genome shotgun (WGS) entry which is preliminary data.</text>
</comment>
<gene>
    <name evidence="1" type="ORF">MLD38_024962</name>
</gene>
<evidence type="ECO:0000313" key="2">
    <source>
        <dbReference type="Proteomes" id="UP001057402"/>
    </source>
</evidence>
<keyword evidence="2" id="KW-1185">Reference proteome</keyword>
<dbReference type="EMBL" id="CM042886">
    <property type="protein sequence ID" value="KAI4340093.1"/>
    <property type="molecule type" value="Genomic_DNA"/>
</dbReference>
<name>A0ACB9NTM5_9MYRT</name>
<proteinExistence type="predicted"/>
<organism evidence="1 2">
    <name type="scientific">Melastoma candidum</name>
    <dbReference type="NCBI Taxonomy" id="119954"/>
    <lineage>
        <taxon>Eukaryota</taxon>
        <taxon>Viridiplantae</taxon>
        <taxon>Streptophyta</taxon>
        <taxon>Embryophyta</taxon>
        <taxon>Tracheophyta</taxon>
        <taxon>Spermatophyta</taxon>
        <taxon>Magnoliopsida</taxon>
        <taxon>eudicotyledons</taxon>
        <taxon>Gunneridae</taxon>
        <taxon>Pentapetalae</taxon>
        <taxon>rosids</taxon>
        <taxon>malvids</taxon>
        <taxon>Myrtales</taxon>
        <taxon>Melastomataceae</taxon>
        <taxon>Melastomatoideae</taxon>
        <taxon>Melastomateae</taxon>
        <taxon>Melastoma</taxon>
    </lineage>
</organism>
<accession>A0ACB9NTM5</accession>
<dbReference type="Proteomes" id="UP001057402">
    <property type="component" value="Chromosome 7"/>
</dbReference>
<reference evidence="2" key="1">
    <citation type="journal article" date="2023" name="Front. Plant Sci.">
        <title>Chromosomal-level genome assembly of Melastoma candidum provides insights into trichome evolution.</title>
        <authorList>
            <person name="Zhong Y."/>
            <person name="Wu W."/>
            <person name="Sun C."/>
            <person name="Zou P."/>
            <person name="Liu Y."/>
            <person name="Dai S."/>
            <person name="Zhou R."/>
        </authorList>
    </citation>
    <scope>NUCLEOTIDE SEQUENCE [LARGE SCALE GENOMIC DNA]</scope>
</reference>